<dbReference type="InterPro" id="IPR052194">
    <property type="entry name" value="MESH1"/>
</dbReference>
<dbReference type="CDD" id="cd00077">
    <property type="entry name" value="HDc"/>
    <property type="match status" value="1"/>
</dbReference>
<feature type="domain" description="HD" evidence="1">
    <location>
        <begin position="37"/>
        <end position="132"/>
    </location>
</feature>
<dbReference type="SUPFAM" id="SSF109604">
    <property type="entry name" value="HD-domain/PDEase-like"/>
    <property type="match status" value="1"/>
</dbReference>
<dbReference type="GO" id="GO:0008893">
    <property type="term" value="F:guanosine-3',5'-bis(diphosphate) 3'-diphosphatase activity"/>
    <property type="evidence" value="ECO:0007669"/>
    <property type="project" value="TreeGrafter"/>
</dbReference>
<dbReference type="PANTHER" id="PTHR46246:SF1">
    <property type="entry name" value="GUANOSINE-3',5'-BIS(DIPHOSPHATE) 3'-PYROPHOSPHOHYDROLASE MESH1"/>
    <property type="match status" value="1"/>
</dbReference>
<dbReference type="SMART" id="SM00471">
    <property type="entry name" value="HDc"/>
    <property type="match status" value="1"/>
</dbReference>
<evidence type="ECO:0000259" key="1">
    <source>
        <dbReference type="PROSITE" id="PS51831"/>
    </source>
</evidence>
<dbReference type="InterPro" id="IPR003607">
    <property type="entry name" value="HD/PDEase_dom"/>
</dbReference>
<gene>
    <name evidence="2" type="ORF">ABU614_10525</name>
</gene>
<accession>A0AAU8N010</accession>
<name>A0AAU8N010_9GAMM</name>
<reference evidence="2" key="1">
    <citation type="submission" date="2024-06" db="EMBL/GenBank/DDBJ databases">
        <authorList>
            <person name="Li S."/>
        </authorList>
    </citation>
    <scope>NUCLEOTIDE SEQUENCE</scope>
    <source>
        <strain evidence="2">SR10</strain>
    </source>
</reference>
<evidence type="ECO:0000313" key="2">
    <source>
        <dbReference type="EMBL" id="XCO77189.1"/>
    </source>
</evidence>
<dbReference type="AlphaFoldDB" id="A0AAU8N010"/>
<sequence>MPSSPNSRDSALLIRAAAFAAERHRRQRRRDAEASPYINHPIALADVLANEGGIDDPVVLCAALLHDTIEDTETTAAEIEAAFGPRIAAVVIEVSDDRGLPKSERKRLQIEHAARASREAQWVKLADKICNLRDLLAAPPQDWPPERKREYFAWSAQVVAGLRGAHPTLEAVFDGLLARVDEL</sequence>
<dbReference type="PROSITE" id="PS51831">
    <property type="entry name" value="HD"/>
    <property type="match status" value="1"/>
</dbReference>
<dbReference type="PANTHER" id="PTHR46246">
    <property type="entry name" value="GUANOSINE-3',5'-BIS(DIPHOSPHATE) 3'-PYROPHOSPHOHYDROLASE MESH1"/>
    <property type="match status" value="1"/>
</dbReference>
<dbReference type="Pfam" id="PF13328">
    <property type="entry name" value="HD_4"/>
    <property type="match status" value="1"/>
</dbReference>
<protein>
    <submittedName>
        <fullName evidence="2">HD domain-containing protein</fullName>
    </submittedName>
</protein>
<proteinExistence type="predicted"/>
<dbReference type="InterPro" id="IPR006674">
    <property type="entry name" value="HD_domain"/>
</dbReference>
<dbReference type="Gene3D" id="1.10.3210.10">
    <property type="entry name" value="Hypothetical protein af1432"/>
    <property type="match status" value="1"/>
</dbReference>
<dbReference type="EMBL" id="CP159925">
    <property type="protein sequence ID" value="XCO77189.1"/>
    <property type="molecule type" value="Genomic_DNA"/>
</dbReference>
<dbReference type="RefSeq" id="WP_363800539.1">
    <property type="nucleotide sequence ID" value="NZ_CP159925.1"/>
</dbReference>
<organism evidence="2">
    <name type="scientific">Lysobacter firmicutimachus</name>
    <dbReference type="NCBI Taxonomy" id="1792846"/>
    <lineage>
        <taxon>Bacteria</taxon>
        <taxon>Pseudomonadati</taxon>
        <taxon>Pseudomonadota</taxon>
        <taxon>Gammaproteobacteria</taxon>
        <taxon>Lysobacterales</taxon>
        <taxon>Lysobacteraceae</taxon>
        <taxon>Lysobacter</taxon>
    </lineage>
</organism>